<evidence type="ECO:0000313" key="9">
    <source>
        <dbReference type="Proteomes" id="UP000218775"/>
    </source>
</evidence>
<organism evidence="8 9">
    <name type="scientific">Aerophobetes bacterium</name>
    <dbReference type="NCBI Taxonomy" id="2030807"/>
    <lineage>
        <taxon>Bacteria</taxon>
        <taxon>Candidatus Aerophobota</taxon>
    </lineage>
</organism>
<evidence type="ECO:0000256" key="1">
    <source>
        <dbReference type="ARBA" id="ARBA00005582"/>
    </source>
</evidence>
<evidence type="ECO:0000256" key="2">
    <source>
        <dbReference type="ARBA" id="ARBA00018911"/>
    </source>
</evidence>
<dbReference type="AlphaFoldDB" id="A0A2A4X1P4"/>
<dbReference type="GO" id="GO:0006167">
    <property type="term" value="P:AMP biosynthetic process"/>
    <property type="evidence" value="ECO:0007669"/>
    <property type="project" value="TreeGrafter"/>
</dbReference>
<name>A0A2A4X1P4_UNCAE</name>
<keyword evidence="3" id="KW-0547">Nucleotide-binding</keyword>
<evidence type="ECO:0000256" key="6">
    <source>
        <dbReference type="RuleBase" id="RU003476"/>
    </source>
</evidence>
<evidence type="ECO:0000259" key="7">
    <source>
        <dbReference type="PROSITE" id="PS51462"/>
    </source>
</evidence>
<protein>
    <recommendedName>
        <fullName evidence="2">Bis(5'-nucleosyl)-tetraphosphatase [asymmetrical]</fullName>
    </recommendedName>
    <alternativeName>
        <fullName evidence="5">Diadenosine 5',5'''-P1,P4-tetraphosphate asymmetrical hydrolase</fullName>
    </alternativeName>
</protein>
<dbReference type="PROSITE" id="PS51462">
    <property type="entry name" value="NUDIX"/>
    <property type="match status" value="1"/>
</dbReference>
<dbReference type="GO" id="GO:0000166">
    <property type="term" value="F:nucleotide binding"/>
    <property type="evidence" value="ECO:0007669"/>
    <property type="project" value="UniProtKB-KW"/>
</dbReference>
<evidence type="ECO:0000256" key="4">
    <source>
        <dbReference type="ARBA" id="ARBA00022801"/>
    </source>
</evidence>
<dbReference type="PROSITE" id="PS00893">
    <property type="entry name" value="NUDIX_BOX"/>
    <property type="match status" value="1"/>
</dbReference>
<dbReference type="GO" id="GO:0004081">
    <property type="term" value="F:bis(5'-nucleosyl)-tetraphosphatase (asymmetrical) activity"/>
    <property type="evidence" value="ECO:0007669"/>
    <property type="project" value="TreeGrafter"/>
</dbReference>
<dbReference type="InterPro" id="IPR000086">
    <property type="entry name" value="NUDIX_hydrolase_dom"/>
</dbReference>
<proteinExistence type="inferred from homology"/>
<dbReference type="InterPro" id="IPR020476">
    <property type="entry name" value="Nudix_hydrolase"/>
</dbReference>
<dbReference type="InterPro" id="IPR003565">
    <property type="entry name" value="Tetra_PHTase"/>
</dbReference>
<dbReference type="Pfam" id="PF00293">
    <property type="entry name" value="NUDIX"/>
    <property type="match status" value="1"/>
</dbReference>
<evidence type="ECO:0000313" key="8">
    <source>
        <dbReference type="EMBL" id="PCI75987.1"/>
    </source>
</evidence>
<comment type="caution">
    <text evidence="8">The sequence shown here is derived from an EMBL/GenBank/DDBJ whole genome shotgun (WGS) entry which is preliminary data.</text>
</comment>
<evidence type="ECO:0000256" key="3">
    <source>
        <dbReference type="ARBA" id="ARBA00022741"/>
    </source>
</evidence>
<dbReference type="InterPro" id="IPR020084">
    <property type="entry name" value="NUDIX_hydrolase_CS"/>
</dbReference>
<comment type="similarity">
    <text evidence="1 6">Belongs to the Nudix hydrolase family.</text>
</comment>
<evidence type="ECO:0000256" key="5">
    <source>
        <dbReference type="ARBA" id="ARBA00032644"/>
    </source>
</evidence>
<dbReference type="PANTHER" id="PTHR21340:SF0">
    <property type="entry name" value="BIS(5'-NUCLEOSYL)-TETRAPHOSPHATASE [ASYMMETRICAL]"/>
    <property type="match status" value="1"/>
</dbReference>
<dbReference type="InterPro" id="IPR051325">
    <property type="entry name" value="Nudix_hydrolase_domain"/>
</dbReference>
<accession>A0A2A4X1P4</accession>
<reference evidence="9" key="1">
    <citation type="submission" date="2017-08" db="EMBL/GenBank/DDBJ databases">
        <title>A dynamic microbial community with high functional redundancy inhabits the cold, oxic subseafloor aquifer.</title>
        <authorList>
            <person name="Tully B.J."/>
            <person name="Wheat C.G."/>
            <person name="Glazer B.T."/>
            <person name="Huber J.A."/>
        </authorList>
    </citation>
    <scope>NUCLEOTIDE SEQUENCE [LARGE SCALE GENOMIC DNA]</scope>
</reference>
<dbReference type="SUPFAM" id="SSF55811">
    <property type="entry name" value="Nudix"/>
    <property type="match status" value="1"/>
</dbReference>
<dbReference type="Proteomes" id="UP000218775">
    <property type="component" value="Unassembled WGS sequence"/>
</dbReference>
<sequence length="138" mass="15677">MKEDQSFGVIPVRTVQGDYEVLILKHINGDHWGFPKGHANVGETAQATAKRELQEETGLLVESFLEAVDFTQEYTFSQHGSSIHKRVVYFLAQVQGDLVLQQEEILEGKWVRLSQLSSYAKFDNARSLFQSVKNYLEG</sequence>
<dbReference type="PANTHER" id="PTHR21340">
    <property type="entry name" value="DIADENOSINE 5,5-P1,P4-TETRAPHOSPHATE PYROPHOSPHOHYDROLASE MUTT"/>
    <property type="match status" value="1"/>
</dbReference>
<dbReference type="InterPro" id="IPR015797">
    <property type="entry name" value="NUDIX_hydrolase-like_dom_sf"/>
</dbReference>
<dbReference type="EMBL" id="NVUK01000036">
    <property type="protein sequence ID" value="PCI75987.1"/>
    <property type="molecule type" value="Genomic_DNA"/>
</dbReference>
<feature type="domain" description="Nudix hydrolase" evidence="7">
    <location>
        <begin position="2"/>
        <end position="132"/>
    </location>
</feature>
<dbReference type="GO" id="GO:0006754">
    <property type="term" value="P:ATP biosynthetic process"/>
    <property type="evidence" value="ECO:0007669"/>
    <property type="project" value="TreeGrafter"/>
</dbReference>
<dbReference type="Gene3D" id="3.90.79.10">
    <property type="entry name" value="Nucleoside Triphosphate Pyrophosphohydrolase"/>
    <property type="match status" value="1"/>
</dbReference>
<dbReference type="PRINTS" id="PR00502">
    <property type="entry name" value="NUDIXFAMILY"/>
</dbReference>
<gene>
    <name evidence="8" type="ORF">COB21_04980</name>
</gene>
<dbReference type="CDD" id="cd03428">
    <property type="entry name" value="NUDIX_Ap4A_Nudt2"/>
    <property type="match status" value="1"/>
</dbReference>
<keyword evidence="4 6" id="KW-0378">Hydrolase</keyword>